<dbReference type="EMBL" id="QYZD01000027">
    <property type="protein sequence ID" value="RJG21110.1"/>
    <property type="molecule type" value="Genomic_DNA"/>
</dbReference>
<reference evidence="2 3" key="1">
    <citation type="submission" date="2018-09" db="EMBL/GenBank/DDBJ databases">
        <title>Paenibacillus SK2017-BO5.</title>
        <authorList>
            <person name="Piskunova J.V."/>
            <person name="Dubiley S.A."/>
            <person name="Severinov K.V."/>
        </authorList>
    </citation>
    <scope>NUCLEOTIDE SEQUENCE [LARGE SCALE GENOMIC DNA]</scope>
    <source>
        <strain evidence="2 3">BO5</strain>
    </source>
</reference>
<dbReference type="OrthoDB" id="2630005at2"/>
<dbReference type="AlphaFoldDB" id="A0A3A3GY99"/>
<proteinExistence type="predicted"/>
<sequence length="211" mass="23015">MAEKLFGFGLGYLLRLLRGDLSPTLLLAAGAMLLLAPAVEIWGKRRYQAWAQAERSSHPPHETKLSSLAAESLLSMAGALVIWGVIYGLLALAKGAFLAWGWLEQTDANPALAWLSLLVAYSIIIGFGCLYLLFIGRRLSLSPFWIVFGTAWMVLVTCAILRGYPLDNTHIGAYALYGFINTAGTLVLWGFRDVEADAENEPAEGRKAVNN</sequence>
<gene>
    <name evidence="2" type="ORF">DQX05_22500</name>
</gene>
<feature type="transmembrane region" description="Helical" evidence="1">
    <location>
        <begin position="145"/>
        <end position="165"/>
    </location>
</feature>
<evidence type="ECO:0000313" key="2">
    <source>
        <dbReference type="EMBL" id="RJG21110.1"/>
    </source>
</evidence>
<accession>A0A3A3GY99</accession>
<dbReference type="Proteomes" id="UP000266177">
    <property type="component" value="Unassembled WGS sequence"/>
</dbReference>
<organism evidence="2 3">
    <name type="scientific">Paenibacillus thiaminolyticus</name>
    <name type="common">Bacillus thiaminolyticus</name>
    <dbReference type="NCBI Taxonomy" id="49283"/>
    <lineage>
        <taxon>Bacteria</taxon>
        <taxon>Bacillati</taxon>
        <taxon>Bacillota</taxon>
        <taxon>Bacilli</taxon>
        <taxon>Bacillales</taxon>
        <taxon>Paenibacillaceae</taxon>
        <taxon>Paenibacillus</taxon>
    </lineage>
</organism>
<evidence type="ECO:0000256" key="1">
    <source>
        <dbReference type="SAM" id="Phobius"/>
    </source>
</evidence>
<name>A0A3A3GY99_PANTH</name>
<keyword evidence="1" id="KW-1133">Transmembrane helix</keyword>
<dbReference type="RefSeq" id="WP_119795694.1">
    <property type="nucleotide sequence ID" value="NZ_QYZD01000027.1"/>
</dbReference>
<feature type="transmembrane region" description="Helical" evidence="1">
    <location>
        <begin position="24"/>
        <end position="42"/>
    </location>
</feature>
<comment type="caution">
    <text evidence="2">The sequence shown here is derived from an EMBL/GenBank/DDBJ whole genome shotgun (WGS) entry which is preliminary data.</text>
</comment>
<evidence type="ECO:0000313" key="3">
    <source>
        <dbReference type="Proteomes" id="UP000266177"/>
    </source>
</evidence>
<feature type="transmembrane region" description="Helical" evidence="1">
    <location>
        <begin position="171"/>
        <end position="191"/>
    </location>
</feature>
<keyword evidence="1" id="KW-0472">Membrane</keyword>
<keyword evidence="1" id="KW-0812">Transmembrane</keyword>
<feature type="transmembrane region" description="Helical" evidence="1">
    <location>
        <begin position="112"/>
        <end position="133"/>
    </location>
</feature>
<protein>
    <submittedName>
        <fullName evidence="2">Uncharacterized protein</fullName>
    </submittedName>
</protein>
<feature type="transmembrane region" description="Helical" evidence="1">
    <location>
        <begin position="73"/>
        <end position="100"/>
    </location>
</feature>